<keyword evidence="4 6" id="KW-0472">Membrane</keyword>
<evidence type="ECO:0000256" key="4">
    <source>
        <dbReference type="ARBA" id="ARBA00023136"/>
    </source>
</evidence>
<feature type="transmembrane region" description="Helical" evidence="6">
    <location>
        <begin position="317"/>
        <end position="335"/>
    </location>
</feature>
<dbReference type="Pfam" id="PF13515">
    <property type="entry name" value="FUSC_2"/>
    <property type="match status" value="1"/>
</dbReference>
<keyword evidence="2 6" id="KW-0812">Transmembrane</keyword>
<proteinExistence type="predicted"/>
<feature type="domain" description="Integral membrane bound transporter" evidence="7">
    <location>
        <begin position="210"/>
        <end position="330"/>
    </location>
</feature>
<dbReference type="Proteomes" id="UP000306985">
    <property type="component" value="Unassembled WGS sequence"/>
</dbReference>
<reference evidence="8 9" key="1">
    <citation type="submission" date="2019-05" db="EMBL/GenBank/DDBJ databases">
        <title>Nakamurella sp. N5BH11, whole genome shotgun sequence.</title>
        <authorList>
            <person name="Tuo L."/>
        </authorList>
    </citation>
    <scope>NUCLEOTIDE SEQUENCE [LARGE SCALE GENOMIC DNA]</scope>
    <source>
        <strain evidence="8 9">N5BH11</strain>
    </source>
</reference>
<feature type="transmembrane region" description="Helical" evidence="6">
    <location>
        <begin position="293"/>
        <end position="310"/>
    </location>
</feature>
<feature type="transmembrane region" description="Helical" evidence="6">
    <location>
        <begin position="224"/>
        <end position="242"/>
    </location>
</feature>
<evidence type="ECO:0000256" key="3">
    <source>
        <dbReference type="ARBA" id="ARBA00022989"/>
    </source>
</evidence>
<keyword evidence="3 6" id="KW-1133">Transmembrane helix</keyword>
<evidence type="ECO:0000256" key="6">
    <source>
        <dbReference type="SAM" id="Phobius"/>
    </source>
</evidence>
<dbReference type="GO" id="GO:0016020">
    <property type="term" value="C:membrane"/>
    <property type="evidence" value="ECO:0007669"/>
    <property type="project" value="UniProtKB-SubCell"/>
</dbReference>
<dbReference type="InterPro" id="IPR049453">
    <property type="entry name" value="Memb_transporter_dom"/>
</dbReference>
<gene>
    <name evidence="8" type="ORF">FDO65_02910</name>
</gene>
<feature type="transmembrane region" description="Helical" evidence="6">
    <location>
        <begin position="249"/>
        <end position="273"/>
    </location>
</feature>
<sequence>MGVVDVEPSAVGEDDIGRADVVDVRLGRAEQRRQVVPAGVPQGRLHLVVPTGAAGPRRGDGRGVGQDDLGGGDHRVHPGFARHRDAVLDFGPHDATHSHTGKSTGPGRSVVGAGVRRVRRAVARGDDDRVVRNRRRARWYDRIRDVPDPDSRAARPTRWSRRGWQRVLGPVRRRVAGTGRGGVRGLADLLSLDGTVLVQAFKIGLSASLAWALALWWLNSPSPIWAPITASLIALLTVRASVGDALQRLVAVLIGILVAIWLGGLVGLHVWSIGVIVTVGFLAGRILRLSPGAAAQIPINGLFVLVLGGGADPGQRYLDTVVGAAVAVAVNLLIVPPNLVDPARRSTADVADGVVAVLGRMSTGIARPWTHEEASGWLATARQQRRAAGRAENDVADADQSLRLHPNRAAWTGALDRVRQAADTLIVVDVQVRVLARTLRDTADRLSGTDGRQPPYPMASALLATTAGAIEAFAYALLAGSTRPQRSALPPVEAGPARRGIVLARETIAAINADLSALLAANLERGVLLGALIVETERILDELETGLDAAGARAAQHPADGETSEDEPSTRG</sequence>
<protein>
    <recommendedName>
        <fullName evidence="7">Integral membrane bound transporter domain-containing protein</fullName>
    </recommendedName>
</protein>
<evidence type="ECO:0000259" key="7">
    <source>
        <dbReference type="Pfam" id="PF13515"/>
    </source>
</evidence>
<dbReference type="EMBL" id="SZZH01000001">
    <property type="protein sequence ID" value="TKV60660.1"/>
    <property type="molecule type" value="Genomic_DNA"/>
</dbReference>
<evidence type="ECO:0000313" key="8">
    <source>
        <dbReference type="EMBL" id="TKV60660.1"/>
    </source>
</evidence>
<evidence type="ECO:0000256" key="2">
    <source>
        <dbReference type="ARBA" id="ARBA00022692"/>
    </source>
</evidence>
<evidence type="ECO:0000256" key="1">
    <source>
        <dbReference type="ARBA" id="ARBA00004141"/>
    </source>
</evidence>
<evidence type="ECO:0000313" key="9">
    <source>
        <dbReference type="Proteomes" id="UP000306985"/>
    </source>
</evidence>
<dbReference type="OrthoDB" id="5176502at2"/>
<accession>A0A4U6QJL4</accession>
<organism evidence="8 9">
    <name type="scientific">Nakamurella flava</name>
    <dbReference type="NCBI Taxonomy" id="2576308"/>
    <lineage>
        <taxon>Bacteria</taxon>
        <taxon>Bacillati</taxon>
        <taxon>Actinomycetota</taxon>
        <taxon>Actinomycetes</taxon>
        <taxon>Nakamurellales</taxon>
        <taxon>Nakamurellaceae</taxon>
        <taxon>Nakamurella</taxon>
    </lineage>
</organism>
<dbReference type="AlphaFoldDB" id="A0A4U6QJL4"/>
<name>A0A4U6QJL4_9ACTN</name>
<evidence type="ECO:0000256" key="5">
    <source>
        <dbReference type="SAM" id="MobiDB-lite"/>
    </source>
</evidence>
<keyword evidence="9" id="KW-1185">Reference proteome</keyword>
<feature type="compositionally biased region" description="Acidic residues" evidence="5">
    <location>
        <begin position="562"/>
        <end position="572"/>
    </location>
</feature>
<comment type="subcellular location">
    <subcellularLocation>
        <location evidence="1">Membrane</location>
        <topology evidence="1">Multi-pass membrane protein</topology>
    </subcellularLocation>
</comment>
<feature type="region of interest" description="Disordered" evidence="5">
    <location>
        <begin position="550"/>
        <end position="572"/>
    </location>
</feature>
<comment type="caution">
    <text evidence="8">The sequence shown here is derived from an EMBL/GenBank/DDBJ whole genome shotgun (WGS) entry which is preliminary data.</text>
</comment>
<feature type="transmembrane region" description="Helical" evidence="6">
    <location>
        <begin position="196"/>
        <end position="218"/>
    </location>
</feature>